<keyword evidence="11" id="KW-1185">Reference proteome</keyword>
<evidence type="ECO:0000256" key="3">
    <source>
        <dbReference type="ARBA" id="ARBA00022670"/>
    </source>
</evidence>
<organism evidence="10 11">
    <name type="scientific">Clathrospora elynae</name>
    <dbReference type="NCBI Taxonomy" id="706981"/>
    <lineage>
        <taxon>Eukaryota</taxon>
        <taxon>Fungi</taxon>
        <taxon>Dikarya</taxon>
        <taxon>Ascomycota</taxon>
        <taxon>Pezizomycotina</taxon>
        <taxon>Dothideomycetes</taxon>
        <taxon>Pleosporomycetidae</taxon>
        <taxon>Pleosporales</taxon>
        <taxon>Diademaceae</taxon>
        <taxon>Clathrospora</taxon>
    </lineage>
</organism>
<dbReference type="InterPro" id="IPR051346">
    <property type="entry name" value="OTU_Deubiquitinase"/>
</dbReference>
<keyword evidence="6" id="KW-0788">Thiol protease</keyword>
<keyword evidence="4" id="KW-0833">Ubl conjugation pathway</keyword>
<dbReference type="PANTHER" id="PTHR13367:SF34">
    <property type="match status" value="1"/>
</dbReference>
<sequence>MFKPFSSAYSNQVAAFMERCQGLTSMSKRDFYPMFMAAWEASFKKDTILKAFEATGLSPLQPEVILKRFNQPAQSGESSDSDSSALSAPDWRKIRQLVDYAVADRDQEKISKLNQTIHRLSIRSVLAEHENVRLKKALINERQRRKRGKALPLKAAEEYHGRAIVWSPRKVKEARDRQHQQELEEEQLQHQKAETARLTHRSTGMAPSGGWRLTAGATAYLINHVVLPPKPPQEDDFDPVLEQCLLDLVLCSLQDLRDHVDDQKAKTDITAAIRSITYLDNSRDRDGNVSELQLRATLKKLMTASSDGKVPLEIKAQNAGLIITRGADRIIFETFELSPLNKAAMGGVGRLVRTFPGSASSVPTSTMKEQGFVDSLAFTLAKMSTQIAPGFQPQVRKAGKMLDENRDTTDPALLTDWLMNYIAAFGGFTSTARISKNTREEVLWLNCLQPWRRSPLWLLVRVNLQLLFTQRQDTNRPTDDLYKGFMIQLLSRLLSSAKEHRKLLGDESVYLIHAKLARRIRKLENIGPDVLLKAPWMTDIKANMIEAHALMKEDWIARTGCSLSSFAPQSLHAIQPANDLDMAMPELDANLAAIAARTRSTTRAKFIPADIYPTNPSDNIPSTLDATGDYKYHRIAALEAWVKQHLELWLSTHIQEEATCAQLRHLIELYHQSASVAYVGIPVGLSVMYLTLLELWVACDKSACHIHPSLGSYDPEIDLSEFQCLLLPFESQMARLHEVERYLHSRRHSASSTNPSVFRDFGHPASFAVKYFDNSLHLQDVLSDIKRVASTKQKQKVEELAQLKQQHKNLMDRYNSEPCETHQVVYNRYYGYTESRHKPSCTRCACRTSADNLSIGIYEWPVSSHEPAAKATIFELLVPHTFSEWRDVSTFLKSNVLGYRSEESEQPVARYTLDQHRDLSHLLSTQYQGRRIVPLSGAKPNIVTHRNHKKGIPNLKNDDVCLPNGLRYVHFDKLVGASTSISSPANDVAMKCMYRMPNGRSKNLERFMYKFPGGADGMQPNEVIATQSECPAHFSLDEYKTFGSLPLGRNILYSNILVQLATPSIDFTKPETHTLVLQVIEQTGLASGSSSRINHSILEESTFGHVVLDQLVICLRRVAMNWESWRAVASFVALSRRVLTLTTCSKVRGRCLDFLDEARQISMKWLRRLESDAATSTDDSQRTELYSRATEIALLCSSTLDVDVDFIDTVLQQPAAISALVQCSMFVQDNHGSVQSESESLYKAMLQSWRSLLYRVFPRLRHYILRDSSDLHAAVLENWTDFHPAAGTNWNVLSEKHEHWLCIKSRSLSVHFDLLTGRLLVDGLPLARLPSEFMQHHMYLPLFGRSILAVAPTDRPGMKFSAKSTYQDYKLHFGMGGLDMFVVAIKNQSVLDLLSSASFKDRLPNAFIENYVHWYDHGRNEVIFRARENPWSSTNSEWKLVRRGSVWRLVKGIDVLVNMASPTARRLSKIFEPLESVQHTHITMDLATIALNTHLPRLQIDFSLEHSDTELHSRQYRGMIVDPDQAIGTLVGLASKLVLKSANAAHDRVVLIPVPRNFDTGAISHVMSEGQKHVTVSFNKNDIHKVYAYSLDTTLGRIIGNGDMQQSLFLALLHALTSHCLPDPLTGHTGTESSLNILRSAAIRSFEFLAADIVDLLHQIAALSPLRRFYPANLREMQQVDWDSQLSSLSQHPEFRTCSEDIVRQARTMQLFYPDNMPDTGRWKASESHLDARNMIRSSTFRVCGFGAEHFTSGKDVSHRARDGPTQSSRGQHAYIAATLVARDQPALHSAIPDLKGRLLQTHFKKDSVQGVSQSFDLKSLRFDSEWLGNLSEILKDSWCDIHRYLPVPSTSCNKYDIATWLSTMAFAESADMSILQAFAAFYRLQNMATLKPPPGSAFNLSDGSTFQNQEVEVVVRNACKSFDDSSEAKLPKQGSETNKQHIDRLLALFLNRRDIAVRSFVADLKQQWPVTKPTAPTATETYTYIDVSSAMRKMTAIFETWYRNRQFMTYLQQVSALVGCQETATVQVPRPVYNFPSTKHGKEDTKSMFGIDCIFAATPPALSREPSHCAPEHALLQPCEPKLPINDQQEFSQSNQMRRRLEELCASLLTMTQSKCEEDYVEQLRRSCASLKGLQTSTHTRPSLSSDDNLKTLFGGYLEACKDYFERFNSTLMEVVSRDGSSSNEIGLGVQHSPRLAPTFWLSQLHRDRFSKLPLPWKAFMIEYGLAVTQLHRAQRLAAVSSKPADLLEELSHVGHSNWDPWNFPETLLLEAESGIMIRSEQEFIAAHMRNTEDAMNIVLQLLMGGGKSSVIVPMLATFLADKEKLVRIIVAKPQSKQMLQMLVSKLGYLLNRRVYHMPFSRALRPSTEEAGLLRKIYEDCILNRGVLLIQPEHILSFKLMAIEATLAGQPCAKSLLDTQKFFEEVSRDIVDESDENFSVKFELIYTMGTQRSIEFAPERWLVIQAIVGLIPRFARQIWDEWPQSIELQRDEKGRVPRIRVLNTDAAEALMMKVAEHIVEYGIVGLPTSSQPPEVQTALLRYITEPELTAKEIQAVEDSRFWTESTKSPLLLVRGLIASGVLRFALSTKRWRVNFGLDASRVPETLLAVPFRSKDCPSPRSEFSHPDVVILLSLLSYYYGGLTDEQLFDSFAHLQKSDQADIHYKEWVDTASPTLPTSFRQLSGVSLKDHRQCIVEVFPGLRYSRKAIDYYLSFLVFPKAMKEFPQKLSASGWDIGEIKAHPVTGFSGTNDTLHLLPLTVKHLDLHSQSHTNALVLQYLLQEETSVEALPPRSGVSDAQHLLSVVIRMQPEVRVILDCGASILEQNNQQVAETWLGMCNESIQAVVFFAEEELSVLDRAGRTEPLQTSPFAKQLDVCLVYLDEAHTRGTDLKLPRNYRAAVTLGQGLVKDKLTQGCMRMRKLGVGQSVAFIVPEEISTKIRERTGKPSNTPIEVSDILCWSIGETWQDLKRSMPLWAVQGERFERNKNRLCGAATSIAQAEAFLEDEAQTLDARYRPRTQDTVGMEMLKGWDLENSNISKIVQRCQEFEAMGFGAATLSEEQERELAPEIEEERQIERPARLDAERHLIHPDVRKLALTGRLSVNSQAFRPAFQALSTTSAARLFALDQFPTNLLVTTDFIRTVRPPTGSTQASFVSDSYQRPVQFILSVRKHKSRTIQNLVIISPVEANELLGSIRKDVKVTLHIFAPRANSNFAPLDKLELYNVGRAFSPEQVPRILTVQLNLFTGGLYLRGFDEYTELCDFLGLLRAKPVEGQLVHADGFIDPPTGTWGLKSSPVLFLRTLLMKIRRESEGVEKTHVGKILNGVRLEEEDFEADTEMSGTLCCTV</sequence>
<feature type="domain" description="DUF3638" evidence="7">
    <location>
        <begin position="2257"/>
        <end position="2478"/>
    </location>
</feature>
<dbReference type="Pfam" id="PF12340">
    <property type="entry name" value="DUF3638"/>
    <property type="match status" value="1"/>
</dbReference>
<dbReference type="Pfam" id="PF20255">
    <property type="entry name" value="DUF6606"/>
    <property type="match status" value="1"/>
</dbReference>
<evidence type="ECO:0000256" key="1">
    <source>
        <dbReference type="ARBA" id="ARBA00000707"/>
    </source>
</evidence>
<dbReference type="EC" id="3.4.19.12" evidence="2"/>
<dbReference type="GO" id="GO:0006508">
    <property type="term" value="P:proteolysis"/>
    <property type="evidence" value="ECO:0007669"/>
    <property type="project" value="UniProtKB-KW"/>
</dbReference>
<dbReference type="GO" id="GO:0004843">
    <property type="term" value="F:cysteine-type deubiquitinase activity"/>
    <property type="evidence" value="ECO:0007669"/>
    <property type="project" value="UniProtKB-EC"/>
</dbReference>
<evidence type="ECO:0000313" key="10">
    <source>
        <dbReference type="EMBL" id="KAF1937284.1"/>
    </source>
</evidence>
<comment type="catalytic activity">
    <reaction evidence="1">
        <text>Thiol-dependent hydrolysis of ester, thioester, amide, peptide and isopeptide bonds formed by the C-terminal Gly of ubiquitin (a 76-residue protein attached to proteins as an intracellular targeting signal).</text>
        <dbReference type="EC" id="3.4.19.12"/>
    </reaction>
</comment>
<keyword evidence="5" id="KW-0378">Hydrolase</keyword>
<gene>
    <name evidence="10" type="ORF">EJ02DRAFT_437973</name>
</gene>
<reference evidence="10" key="1">
    <citation type="journal article" date="2020" name="Stud. Mycol.">
        <title>101 Dothideomycetes genomes: a test case for predicting lifestyles and emergence of pathogens.</title>
        <authorList>
            <person name="Haridas S."/>
            <person name="Albert R."/>
            <person name="Binder M."/>
            <person name="Bloem J."/>
            <person name="Labutti K."/>
            <person name="Salamov A."/>
            <person name="Andreopoulos B."/>
            <person name="Baker S."/>
            <person name="Barry K."/>
            <person name="Bills G."/>
            <person name="Bluhm B."/>
            <person name="Cannon C."/>
            <person name="Castanera R."/>
            <person name="Culley D."/>
            <person name="Daum C."/>
            <person name="Ezra D."/>
            <person name="Gonzalez J."/>
            <person name="Henrissat B."/>
            <person name="Kuo A."/>
            <person name="Liang C."/>
            <person name="Lipzen A."/>
            <person name="Lutzoni F."/>
            <person name="Magnuson J."/>
            <person name="Mondo S."/>
            <person name="Nolan M."/>
            <person name="Ohm R."/>
            <person name="Pangilinan J."/>
            <person name="Park H.-J."/>
            <person name="Ramirez L."/>
            <person name="Alfaro M."/>
            <person name="Sun H."/>
            <person name="Tritt A."/>
            <person name="Yoshinaga Y."/>
            <person name="Zwiers L.-H."/>
            <person name="Turgeon B."/>
            <person name="Goodwin S."/>
            <person name="Spatafora J."/>
            <person name="Crous P."/>
            <person name="Grigoriev I."/>
        </authorList>
    </citation>
    <scope>NUCLEOTIDE SEQUENCE</scope>
    <source>
        <strain evidence="10">CBS 161.51</strain>
    </source>
</reference>
<evidence type="ECO:0000256" key="4">
    <source>
        <dbReference type="ARBA" id="ARBA00022786"/>
    </source>
</evidence>
<evidence type="ECO:0000259" key="9">
    <source>
        <dbReference type="Pfam" id="PF20255"/>
    </source>
</evidence>
<evidence type="ECO:0000313" key="11">
    <source>
        <dbReference type="Proteomes" id="UP000800038"/>
    </source>
</evidence>
<evidence type="ECO:0000256" key="5">
    <source>
        <dbReference type="ARBA" id="ARBA00022801"/>
    </source>
</evidence>
<feature type="domain" description="DUF6606" evidence="9">
    <location>
        <begin position="221"/>
        <end position="494"/>
    </location>
</feature>
<dbReference type="Proteomes" id="UP000800038">
    <property type="component" value="Unassembled WGS sequence"/>
</dbReference>
<evidence type="ECO:0000256" key="6">
    <source>
        <dbReference type="ARBA" id="ARBA00022807"/>
    </source>
</evidence>
<keyword evidence="3" id="KW-0645">Protease</keyword>
<evidence type="ECO:0000259" key="8">
    <source>
        <dbReference type="Pfam" id="PF12359"/>
    </source>
</evidence>
<protein>
    <recommendedName>
        <fullName evidence="2">ubiquitinyl hydrolase 1</fullName>
        <ecNumber evidence="2">3.4.19.12</ecNumber>
    </recommendedName>
</protein>
<dbReference type="PANTHER" id="PTHR13367">
    <property type="entry name" value="UBIQUITIN THIOESTERASE"/>
    <property type="match status" value="1"/>
</dbReference>
<dbReference type="OrthoDB" id="3182339at2759"/>
<dbReference type="EMBL" id="ML976145">
    <property type="protein sequence ID" value="KAF1937284.1"/>
    <property type="molecule type" value="Genomic_DNA"/>
</dbReference>
<evidence type="ECO:0000259" key="7">
    <source>
        <dbReference type="Pfam" id="PF12340"/>
    </source>
</evidence>
<proteinExistence type="predicted"/>
<evidence type="ECO:0000256" key="2">
    <source>
        <dbReference type="ARBA" id="ARBA00012759"/>
    </source>
</evidence>
<dbReference type="Pfam" id="PF12359">
    <property type="entry name" value="DUF3645"/>
    <property type="match status" value="1"/>
</dbReference>
<dbReference type="InterPro" id="IPR046541">
    <property type="entry name" value="DUF6606"/>
</dbReference>
<feature type="domain" description="DUF3645" evidence="8">
    <location>
        <begin position="2600"/>
        <end position="2633"/>
    </location>
</feature>
<accession>A0A6A5SCH5</accession>
<name>A0A6A5SCH5_9PLEO</name>
<dbReference type="InterPro" id="IPR022099">
    <property type="entry name" value="DUF3638"/>
</dbReference>
<dbReference type="InterPro" id="IPR022105">
    <property type="entry name" value="DUF3645"/>
</dbReference>